<feature type="transmembrane region" description="Helical" evidence="1">
    <location>
        <begin position="84"/>
        <end position="104"/>
    </location>
</feature>
<dbReference type="EMBL" id="CP112998">
    <property type="protein sequence ID" value="WAC11182.1"/>
    <property type="molecule type" value="Genomic_DNA"/>
</dbReference>
<dbReference type="Proteomes" id="UP001164653">
    <property type="component" value="Chromosome"/>
</dbReference>
<organism evidence="2 3">
    <name type="scientific">Dyadobacter pollutisoli</name>
    <dbReference type="NCBI Taxonomy" id="2910158"/>
    <lineage>
        <taxon>Bacteria</taxon>
        <taxon>Pseudomonadati</taxon>
        <taxon>Bacteroidota</taxon>
        <taxon>Cytophagia</taxon>
        <taxon>Cytophagales</taxon>
        <taxon>Spirosomataceae</taxon>
        <taxon>Dyadobacter</taxon>
    </lineage>
</organism>
<keyword evidence="3" id="KW-1185">Reference proteome</keyword>
<protein>
    <recommendedName>
        <fullName evidence="4">Glycosyltransferase RgtA/B/C/D-like domain-containing protein</fullName>
    </recommendedName>
</protein>
<feature type="transmembrane region" description="Helical" evidence="1">
    <location>
        <begin position="168"/>
        <end position="193"/>
    </location>
</feature>
<feature type="transmembrane region" description="Helical" evidence="1">
    <location>
        <begin position="205"/>
        <end position="227"/>
    </location>
</feature>
<keyword evidence="1" id="KW-0812">Transmembrane</keyword>
<feature type="transmembrane region" description="Helical" evidence="1">
    <location>
        <begin position="139"/>
        <end position="156"/>
    </location>
</feature>
<keyword evidence="1" id="KW-1133">Transmembrane helix</keyword>
<evidence type="ECO:0000256" key="1">
    <source>
        <dbReference type="SAM" id="Phobius"/>
    </source>
</evidence>
<keyword evidence="1" id="KW-0472">Membrane</keyword>
<dbReference type="RefSeq" id="WP_244824166.1">
    <property type="nucleotide sequence ID" value="NZ_CP112998.1"/>
</dbReference>
<sequence length="529" mass="60369">MTVSVQKALSFGVFVLGILSALFFAVYTDHRWEDWYITFRASKNLSEGLGFTFNMNERVHSFTSPLGTLIPALLHFITRDDEAVIWSFRIVNMLLIGLVAKLIFDLFSTFIKAPILPALLVTLALIFDEKSIDYSINGMETAFMLLGIVLLVRELFKTGNPDPLRLGLIFAFLMWSRPDAFIHIGSLLLGYLLFRNNSKTHFAAFFKGGMLGILFYLPWVLFAWWYYGNPVPNTILAKGFTLTAESIMNRTWHYVQSVFMGFVSSEAPFLWIFAPAYYYYESWPPVLLFVLKVVTYVAVFLWVIPKVNANARFLSFAAFLIASYLNIFSPTIYPWYIPAVMVICLVSLGCAVAQPAKGLAGTGNVKWLSLGVLGILLIAQLWVYTGGLLQMRWQQDIIENGLRKEIGLWLKEESKTPNETVFLEPLGYIGFYSGLTMYDYPGLCNTKVINARKELKTESYVQLINYLKPNWVVFRPWDLGRATKEEAATFATLYDQARVFSQKEKLADLNVYGKNYLAYDSEFIVYKKK</sequence>
<reference evidence="2" key="1">
    <citation type="submission" date="2022-11" db="EMBL/GenBank/DDBJ databases">
        <title>Dyadobacter pollutisoli sp. nov., isolated from plastic dumped soil.</title>
        <authorList>
            <person name="Kim J.M."/>
            <person name="Kim K.R."/>
            <person name="Lee J.K."/>
            <person name="Hao L."/>
            <person name="Jeon C.O."/>
        </authorList>
    </citation>
    <scope>NUCLEOTIDE SEQUENCE</scope>
    <source>
        <strain evidence="2">U1</strain>
    </source>
</reference>
<feature type="transmembrane region" description="Helical" evidence="1">
    <location>
        <begin position="59"/>
        <end position="77"/>
    </location>
</feature>
<name>A0A9E8N9X0_9BACT</name>
<proteinExistence type="predicted"/>
<evidence type="ECO:0000313" key="2">
    <source>
        <dbReference type="EMBL" id="WAC11182.1"/>
    </source>
</evidence>
<feature type="transmembrane region" description="Helical" evidence="1">
    <location>
        <begin position="286"/>
        <end position="304"/>
    </location>
</feature>
<evidence type="ECO:0000313" key="3">
    <source>
        <dbReference type="Proteomes" id="UP001164653"/>
    </source>
</evidence>
<dbReference type="KEGG" id="dpf:ON006_26035"/>
<accession>A0A9E8N9X0</accession>
<feature type="transmembrane region" description="Helical" evidence="1">
    <location>
        <begin position="335"/>
        <end position="355"/>
    </location>
</feature>
<feature type="transmembrane region" description="Helical" evidence="1">
    <location>
        <begin position="310"/>
        <end position="328"/>
    </location>
</feature>
<feature type="transmembrane region" description="Helical" evidence="1">
    <location>
        <begin position="367"/>
        <end position="385"/>
    </location>
</feature>
<evidence type="ECO:0008006" key="4">
    <source>
        <dbReference type="Google" id="ProtNLM"/>
    </source>
</evidence>
<feature type="transmembrane region" description="Helical" evidence="1">
    <location>
        <begin position="110"/>
        <end position="127"/>
    </location>
</feature>
<dbReference type="AlphaFoldDB" id="A0A9E8N9X0"/>
<gene>
    <name evidence="2" type="ORF">ON006_26035</name>
</gene>
<feature type="transmembrane region" description="Helical" evidence="1">
    <location>
        <begin position="9"/>
        <end position="27"/>
    </location>
</feature>